<dbReference type="EMBL" id="CACTIH010000254">
    <property type="protein sequence ID" value="CAA2958125.1"/>
    <property type="molecule type" value="Genomic_DNA"/>
</dbReference>
<reference evidence="2 3" key="1">
    <citation type="submission" date="2019-12" db="EMBL/GenBank/DDBJ databases">
        <authorList>
            <person name="Alioto T."/>
            <person name="Alioto T."/>
            <person name="Gomez Garrido J."/>
        </authorList>
    </citation>
    <scope>NUCLEOTIDE SEQUENCE [LARGE SCALE GENOMIC DNA]</scope>
</reference>
<dbReference type="Gramene" id="OE9A016727T1">
    <property type="protein sequence ID" value="OE9A016727C1"/>
    <property type="gene ID" value="OE9A016727"/>
</dbReference>
<evidence type="ECO:0000256" key="1">
    <source>
        <dbReference type="SAM" id="MobiDB-lite"/>
    </source>
</evidence>
<dbReference type="Proteomes" id="UP000594638">
    <property type="component" value="Unassembled WGS sequence"/>
</dbReference>
<keyword evidence="3" id="KW-1185">Reference proteome</keyword>
<dbReference type="AlphaFoldDB" id="A0A8S0PXE5"/>
<feature type="region of interest" description="Disordered" evidence="1">
    <location>
        <begin position="60"/>
        <end position="85"/>
    </location>
</feature>
<accession>A0A8S0PXE5</accession>
<organism evidence="2 3">
    <name type="scientific">Olea europaea subsp. europaea</name>
    <dbReference type="NCBI Taxonomy" id="158383"/>
    <lineage>
        <taxon>Eukaryota</taxon>
        <taxon>Viridiplantae</taxon>
        <taxon>Streptophyta</taxon>
        <taxon>Embryophyta</taxon>
        <taxon>Tracheophyta</taxon>
        <taxon>Spermatophyta</taxon>
        <taxon>Magnoliopsida</taxon>
        <taxon>eudicotyledons</taxon>
        <taxon>Gunneridae</taxon>
        <taxon>Pentapetalae</taxon>
        <taxon>asterids</taxon>
        <taxon>lamiids</taxon>
        <taxon>Lamiales</taxon>
        <taxon>Oleaceae</taxon>
        <taxon>Oleeae</taxon>
        <taxon>Olea</taxon>
    </lineage>
</organism>
<evidence type="ECO:0000313" key="2">
    <source>
        <dbReference type="EMBL" id="CAA2958125.1"/>
    </source>
</evidence>
<comment type="caution">
    <text evidence="2">The sequence shown here is derived from an EMBL/GenBank/DDBJ whole genome shotgun (WGS) entry which is preliminary data.</text>
</comment>
<feature type="compositionally biased region" description="Polar residues" evidence="1">
    <location>
        <begin position="11"/>
        <end position="25"/>
    </location>
</feature>
<protein>
    <submittedName>
        <fullName evidence="2">Uncharacterized protein</fullName>
    </submittedName>
</protein>
<feature type="region of interest" description="Disordered" evidence="1">
    <location>
        <begin position="1"/>
        <end position="32"/>
    </location>
</feature>
<gene>
    <name evidence="2" type="ORF">OLEA9_A016727</name>
</gene>
<feature type="compositionally biased region" description="Polar residues" evidence="1">
    <location>
        <begin position="74"/>
        <end position="85"/>
    </location>
</feature>
<proteinExistence type="predicted"/>
<sequence length="85" mass="9055">MTSNPPPTIPLTGNCNTMSDENPNSYGPMPHIQPHLQVAALGGNPSTAAQVHVGIRDATTWDGVTPPVDRFASRRTQMDLSGMQT</sequence>
<name>A0A8S0PXE5_OLEEU</name>
<evidence type="ECO:0000313" key="3">
    <source>
        <dbReference type="Proteomes" id="UP000594638"/>
    </source>
</evidence>